<feature type="region of interest" description="Disordered" evidence="1">
    <location>
        <begin position="167"/>
        <end position="214"/>
    </location>
</feature>
<dbReference type="AlphaFoldDB" id="A0AAV6YAS2"/>
<protein>
    <submittedName>
        <fullName evidence="2">Uncharacterized protein</fullName>
    </submittedName>
</protein>
<dbReference type="InterPro" id="IPR036691">
    <property type="entry name" value="Endo/exonu/phosph_ase_sf"/>
</dbReference>
<reference evidence="2" key="1">
    <citation type="submission" date="2019-10" db="EMBL/GenBank/DDBJ databases">
        <authorList>
            <person name="Zhang R."/>
            <person name="Pan Y."/>
            <person name="Wang J."/>
            <person name="Ma R."/>
            <person name="Yu S."/>
        </authorList>
    </citation>
    <scope>NUCLEOTIDE SEQUENCE</scope>
    <source>
        <strain evidence="2">LA-IB0</strain>
        <tissue evidence="2">Leaf</tissue>
    </source>
</reference>
<gene>
    <name evidence="2" type="ORF">BUALT_Bualt01G0127600</name>
</gene>
<accession>A0AAV6YAS2</accession>
<evidence type="ECO:0000313" key="2">
    <source>
        <dbReference type="EMBL" id="KAG8390860.1"/>
    </source>
</evidence>
<keyword evidence="3" id="KW-1185">Reference proteome</keyword>
<dbReference type="SUPFAM" id="SSF56219">
    <property type="entry name" value="DNase I-like"/>
    <property type="match status" value="1"/>
</dbReference>
<dbReference type="PANTHER" id="PTHR35114">
    <property type="entry name" value="CYTOCHROME OXIDASE COMPLEX ASSEMBLY PROTEIN"/>
    <property type="match status" value="1"/>
</dbReference>
<dbReference type="PANTHER" id="PTHR35114:SF1">
    <property type="entry name" value="CYTOCHROME OXIDASE COMPLEX ASSEMBLY PROTEIN"/>
    <property type="match status" value="1"/>
</dbReference>
<dbReference type="Proteomes" id="UP000826271">
    <property type="component" value="Unassembled WGS sequence"/>
</dbReference>
<dbReference type="Gene3D" id="3.60.10.10">
    <property type="entry name" value="Endonuclease/exonuclease/phosphatase"/>
    <property type="match status" value="1"/>
</dbReference>
<evidence type="ECO:0000313" key="3">
    <source>
        <dbReference type="Proteomes" id="UP000826271"/>
    </source>
</evidence>
<comment type="caution">
    <text evidence="2">The sequence shown here is derived from an EMBL/GenBank/DDBJ whole genome shotgun (WGS) entry which is preliminary data.</text>
</comment>
<evidence type="ECO:0000256" key="1">
    <source>
        <dbReference type="SAM" id="MobiDB-lite"/>
    </source>
</evidence>
<name>A0AAV6YAS2_9LAMI</name>
<dbReference type="EMBL" id="WHWC01000001">
    <property type="protein sequence ID" value="KAG8390860.1"/>
    <property type="molecule type" value="Genomic_DNA"/>
</dbReference>
<organism evidence="2 3">
    <name type="scientific">Buddleja alternifolia</name>
    <dbReference type="NCBI Taxonomy" id="168488"/>
    <lineage>
        <taxon>Eukaryota</taxon>
        <taxon>Viridiplantae</taxon>
        <taxon>Streptophyta</taxon>
        <taxon>Embryophyta</taxon>
        <taxon>Tracheophyta</taxon>
        <taxon>Spermatophyta</taxon>
        <taxon>Magnoliopsida</taxon>
        <taxon>eudicotyledons</taxon>
        <taxon>Gunneridae</taxon>
        <taxon>Pentapetalae</taxon>
        <taxon>asterids</taxon>
        <taxon>lamiids</taxon>
        <taxon>Lamiales</taxon>
        <taxon>Scrophulariaceae</taxon>
        <taxon>Buddlejeae</taxon>
        <taxon>Buddleja</taxon>
    </lineage>
</organism>
<feature type="compositionally biased region" description="Polar residues" evidence="1">
    <location>
        <begin position="204"/>
        <end position="214"/>
    </location>
</feature>
<proteinExistence type="predicted"/>
<sequence>MVGRRVLSLLKSRASAPGTAAEEGKAKAKSWGRKVVSGALICLTGGVALSALDDLLIFHGCSSKAMEKASNNQALIEAIGEPIVRGPWYNASLAVAHKRQSVSCSFPVSGPQGTGMFQLKAVRNGDDSWFSFVLPRDWEILIMEALLHVPGNEKKQQTFRITVSDNQPPQACKVDFPPSEPSGFSAQPPSSPPVDPPPRRSFVATLQDSPSLSPSARALKKSLGDLDKGYGSCRSLNGIPGLFFSREEISDICLPFKFTIAHEIPPLPRIRARFVKMKLRGFFQVNLLDPRIDEIWLDDESGSFTRKVVYENLPKYCTFYRHVGHECDRCFEKKLQEKQNVTVNVEAAEEGSNLVDNLEKRKNVVDVGICSVGPSNRNLELNLSYSRRFTLNALFLNGVWDSLREVASGCSIPWIIGGDFNTILNLQEGKGINPPKLKSMKEFRDMMVDRGLIDADFENDFCTWYRDNLAKT</sequence>